<gene>
    <name evidence="2" type="ORF">NSCI0253_LOCUS14449</name>
</gene>
<dbReference type="Pfam" id="PF01931">
    <property type="entry name" value="NTPase_I-T"/>
    <property type="match status" value="1"/>
</dbReference>
<protein>
    <recommendedName>
        <fullName evidence="1">Non-canonical purine NTP phosphatase/PRRC1 domain-containing protein</fullName>
    </recommendedName>
</protein>
<feature type="domain" description="Non-canonical purine NTP phosphatase/PRRC1" evidence="1">
    <location>
        <begin position="9"/>
        <end position="153"/>
    </location>
</feature>
<proteinExistence type="predicted"/>
<accession>A0A7S1A315</accession>
<dbReference type="EMBL" id="HBFQ01020705">
    <property type="protein sequence ID" value="CAD8840101.1"/>
    <property type="molecule type" value="Transcribed_RNA"/>
</dbReference>
<dbReference type="Gene3D" id="3.90.950.10">
    <property type="match status" value="1"/>
</dbReference>
<organism evidence="2">
    <name type="scientific">Noctiluca scintillans</name>
    <name type="common">Sea sparkle</name>
    <name type="synonym">Red tide dinoflagellate</name>
    <dbReference type="NCBI Taxonomy" id="2966"/>
    <lineage>
        <taxon>Eukaryota</taxon>
        <taxon>Sar</taxon>
        <taxon>Alveolata</taxon>
        <taxon>Dinophyceae</taxon>
        <taxon>Noctilucales</taxon>
        <taxon>Noctilucaceae</taxon>
        <taxon>Noctiluca</taxon>
    </lineage>
</organism>
<name>A0A7S1A315_NOCSC</name>
<dbReference type="InterPro" id="IPR029001">
    <property type="entry name" value="ITPase-like_fam"/>
</dbReference>
<dbReference type="AlphaFoldDB" id="A0A7S1A315"/>
<dbReference type="SUPFAM" id="SSF52972">
    <property type="entry name" value="ITPase-like"/>
    <property type="match status" value="1"/>
</dbReference>
<evidence type="ECO:0000259" key="1">
    <source>
        <dbReference type="Pfam" id="PF01931"/>
    </source>
</evidence>
<reference evidence="2" key="1">
    <citation type="submission" date="2021-01" db="EMBL/GenBank/DDBJ databases">
        <authorList>
            <person name="Corre E."/>
            <person name="Pelletier E."/>
            <person name="Niang G."/>
            <person name="Scheremetjew M."/>
            <person name="Finn R."/>
            <person name="Kale V."/>
            <person name="Holt S."/>
            <person name="Cochrane G."/>
            <person name="Meng A."/>
            <person name="Brown T."/>
            <person name="Cohen L."/>
        </authorList>
    </citation>
    <scope>NUCLEOTIDE SEQUENCE</scope>
</reference>
<sequence length="203" mass="21922">MAIQAIVTSTKPLKLDGVRRAFEEVASNGGSRASGDVPTVQITGMQADSGIFHGQPWGLQQTYEGACCRIEDVKRQLKRAGDAVDGDGSDERVEPPTFLVSAENGVQAVLSHEATMGVDTCVVVVEEVATNCRYFGVSPGRPYPLAQVQEMKRMGASNQDIARFCHDFYTSVANLPVSREEQVRVATRMALAQFGPDVLLLFG</sequence>
<dbReference type="InterPro" id="IPR026533">
    <property type="entry name" value="NTPase/PRRC1"/>
</dbReference>
<evidence type="ECO:0000313" key="2">
    <source>
        <dbReference type="EMBL" id="CAD8840101.1"/>
    </source>
</evidence>